<evidence type="ECO:0000313" key="1">
    <source>
        <dbReference type="EMBL" id="KAJ8632846.1"/>
    </source>
</evidence>
<keyword evidence="2" id="KW-1185">Reference proteome</keyword>
<reference evidence="1 2" key="1">
    <citation type="journal article" date="2022" name="Hortic Res">
        <title>A haplotype resolved chromosomal level avocado genome allows analysis of novel avocado genes.</title>
        <authorList>
            <person name="Nath O."/>
            <person name="Fletcher S.J."/>
            <person name="Hayward A."/>
            <person name="Shaw L.M."/>
            <person name="Masouleh A.K."/>
            <person name="Furtado A."/>
            <person name="Henry R.J."/>
            <person name="Mitter N."/>
        </authorList>
    </citation>
    <scope>NUCLEOTIDE SEQUENCE [LARGE SCALE GENOMIC DNA]</scope>
    <source>
        <strain evidence="2">cv. Hass</strain>
    </source>
</reference>
<sequence length="128" mass="14368">MVKVHHRRPTPSSRSFSQARWFELQAGVLGVEEELLEPLDFFSHGLVILESDSQTLSTKLEKERDRLQKSKEANMAFLSVVLSFFGSPSRVSCDDGQKKEAAEPKCKPKSKPPIPISLFPVNSRLSVL</sequence>
<evidence type="ECO:0000313" key="2">
    <source>
        <dbReference type="Proteomes" id="UP001234297"/>
    </source>
</evidence>
<dbReference type="EMBL" id="CM056816">
    <property type="protein sequence ID" value="KAJ8632846.1"/>
    <property type="molecule type" value="Genomic_DNA"/>
</dbReference>
<name>A0ACC2LHC0_PERAE</name>
<gene>
    <name evidence="1" type="ORF">MRB53_026182</name>
</gene>
<proteinExistence type="predicted"/>
<comment type="caution">
    <text evidence="1">The sequence shown here is derived from an EMBL/GenBank/DDBJ whole genome shotgun (WGS) entry which is preliminary data.</text>
</comment>
<accession>A0ACC2LHC0</accession>
<dbReference type="Proteomes" id="UP001234297">
    <property type="component" value="Chromosome 8"/>
</dbReference>
<organism evidence="1 2">
    <name type="scientific">Persea americana</name>
    <name type="common">Avocado</name>
    <dbReference type="NCBI Taxonomy" id="3435"/>
    <lineage>
        <taxon>Eukaryota</taxon>
        <taxon>Viridiplantae</taxon>
        <taxon>Streptophyta</taxon>
        <taxon>Embryophyta</taxon>
        <taxon>Tracheophyta</taxon>
        <taxon>Spermatophyta</taxon>
        <taxon>Magnoliopsida</taxon>
        <taxon>Magnoliidae</taxon>
        <taxon>Laurales</taxon>
        <taxon>Lauraceae</taxon>
        <taxon>Persea</taxon>
    </lineage>
</organism>
<protein>
    <submittedName>
        <fullName evidence="1">Uncharacterized protein</fullName>
    </submittedName>
</protein>